<evidence type="ECO:0000313" key="10">
    <source>
        <dbReference type="Proteomes" id="UP001153404"/>
    </source>
</evidence>
<keyword evidence="6 7" id="KW-0472">Membrane</keyword>
<feature type="transmembrane region" description="Helical" evidence="7">
    <location>
        <begin position="105"/>
        <end position="126"/>
    </location>
</feature>
<keyword evidence="2 7" id="KW-0813">Transport</keyword>
<feature type="domain" description="ABC transmembrane type-1" evidence="8">
    <location>
        <begin position="68"/>
        <end position="278"/>
    </location>
</feature>
<dbReference type="SUPFAM" id="SSF161098">
    <property type="entry name" value="MetI-like"/>
    <property type="match status" value="1"/>
</dbReference>
<comment type="subcellular location">
    <subcellularLocation>
        <location evidence="1 7">Cell membrane</location>
        <topology evidence="1 7">Multi-pass membrane protein</topology>
    </subcellularLocation>
</comment>
<feature type="transmembrane region" description="Helical" evidence="7">
    <location>
        <begin position="12"/>
        <end position="33"/>
    </location>
</feature>
<dbReference type="GO" id="GO:0055085">
    <property type="term" value="P:transmembrane transport"/>
    <property type="evidence" value="ECO:0007669"/>
    <property type="project" value="InterPro"/>
</dbReference>
<dbReference type="PANTHER" id="PTHR30193">
    <property type="entry name" value="ABC TRANSPORTER PERMEASE PROTEIN"/>
    <property type="match status" value="1"/>
</dbReference>
<reference evidence="9" key="1">
    <citation type="submission" date="2022-10" db="EMBL/GenBank/DDBJ databases">
        <title>Comparative genomic analysis of Cohnella hashimotonis sp. nov., isolated from the International Space Station.</title>
        <authorList>
            <person name="Simpson A."/>
            <person name="Venkateswaran K."/>
        </authorList>
    </citation>
    <scope>NUCLEOTIDE SEQUENCE</scope>
    <source>
        <strain evidence="9">DSM 28161</strain>
    </source>
</reference>
<evidence type="ECO:0000256" key="6">
    <source>
        <dbReference type="ARBA" id="ARBA00023136"/>
    </source>
</evidence>
<comment type="similarity">
    <text evidence="7">Belongs to the binding-protein-dependent transport system permease family.</text>
</comment>
<sequence>MKRYYPYSFTYFTVLFYGLFFIVPSVVGLSFAFTNWGSENLTDWAAVKFVGLDHFRYLFSDSDFNQALTNTFAFAAVTTFLKVFLGLLLALGLNRKLITRQFLRAVYYIPAVLSVTVVGLLFSAIFSMDGIFNRLLQDLGMGRYALNWLGDNRTAMSIVMSLEVWKWSGFCMMIFLAGLQTISRDYYEASSIDGASRLQQFRRITFPLLMPAITINMTLNLIGGFKVFDQVYVLTNGRSGTEVLNTQVYRAFSNGLYGRSSAMGLILFGIIAIVTLVVTSYLKRKEVDY</sequence>
<dbReference type="AlphaFoldDB" id="A0A9X4QTW5"/>
<dbReference type="PANTHER" id="PTHR30193:SF37">
    <property type="entry name" value="INNER MEMBRANE ABC TRANSPORTER PERMEASE PROTEIN YCJO"/>
    <property type="match status" value="1"/>
</dbReference>
<protein>
    <submittedName>
        <fullName evidence="9">Sugar ABC transporter permease</fullName>
    </submittedName>
</protein>
<evidence type="ECO:0000256" key="3">
    <source>
        <dbReference type="ARBA" id="ARBA00022475"/>
    </source>
</evidence>
<dbReference type="InterPro" id="IPR035906">
    <property type="entry name" value="MetI-like_sf"/>
</dbReference>
<feature type="transmembrane region" description="Helical" evidence="7">
    <location>
        <begin position="204"/>
        <end position="225"/>
    </location>
</feature>
<evidence type="ECO:0000256" key="1">
    <source>
        <dbReference type="ARBA" id="ARBA00004651"/>
    </source>
</evidence>
<keyword evidence="10" id="KW-1185">Reference proteome</keyword>
<dbReference type="GO" id="GO:0005886">
    <property type="term" value="C:plasma membrane"/>
    <property type="evidence" value="ECO:0007669"/>
    <property type="project" value="UniProtKB-SubCell"/>
</dbReference>
<dbReference type="PROSITE" id="PS50928">
    <property type="entry name" value="ABC_TM1"/>
    <property type="match status" value="1"/>
</dbReference>
<proteinExistence type="inferred from homology"/>
<dbReference type="EMBL" id="JAPDIA010000007">
    <property type="protein sequence ID" value="MDG0811120.1"/>
    <property type="molecule type" value="Genomic_DNA"/>
</dbReference>
<evidence type="ECO:0000256" key="5">
    <source>
        <dbReference type="ARBA" id="ARBA00022989"/>
    </source>
</evidence>
<dbReference type="CDD" id="cd06261">
    <property type="entry name" value="TM_PBP2"/>
    <property type="match status" value="1"/>
</dbReference>
<comment type="caution">
    <text evidence="9">The sequence shown here is derived from an EMBL/GenBank/DDBJ whole genome shotgun (WGS) entry which is preliminary data.</text>
</comment>
<keyword evidence="4 7" id="KW-0812">Transmembrane</keyword>
<organism evidence="9 10">
    <name type="scientific">Cohnella rhizosphaerae</name>
    <dbReference type="NCBI Taxonomy" id="1457232"/>
    <lineage>
        <taxon>Bacteria</taxon>
        <taxon>Bacillati</taxon>
        <taxon>Bacillota</taxon>
        <taxon>Bacilli</taxon>
        <taxon>Bacillales</taxon>
        <taxon>Paenibacillaceae</taxon>
        <taxon>Cohnella</taxon>
    </lineage>
</organism>
<keyword evidence="5 7" id="KW-1133">Transmembrane helix</keyword>
<dbReference type="Proteomes" id="UP001153404">
    <property type="component" value="Unassembled WGS sequence"/>
</dbReference>
<dbReference type="Pfam" id="PF00528">
    <property type="entry name" value="BPD_transp_1"/>
    <property type="match status" value="1"/>
</dbReference>
<name>A0A9X4QTW5_9BACL</name>
<dbReference type="RefSeq" id="WP_277533584.1">
    <property type="nucleotide sequence ID" value="NZ_JAPDIA010000007.1"/>
</dbReference>
<feature type="transmembrane region" description="Helical" evidence="7">
    <location>
        <begin position="262"/>
        <end position="282"/>
    </location>
</feature>
<gene>
    <name evidence="9" type="ORF">OMP40_18440</name>
</gene>
<evidence type="ECO:0000256" key="7">
    <source>
        <dbReference type="RuleBase" id="RU363032"/>
    </source>
</evidence>
<feature type="transmembrane region" description="Helical" evidence="7">
    <location>
        <begin position="72"/>
        <end position="93"/>
    </location>
</feature>
<accession>A0A9X4QTW5</accession>
<keyword evidence="3" id="KW-1003">Cell membrane</keyword>
<feature type="transmembrane region" description="Helical" evidence="7">
    <location>
        <begin position="164"/>
        <end position="183"/>
    </location>
</feature>
<dbReference type="Gene3D" id="1.10.3720.10">
    <property type="entry name" value="MetI-like"/>
    <property type="match status" value="1"/>
</dbReference>
<dbReference type="InterPro" id="IPR051393">
    <property type="entry name" value="ABC_transporter_permease"/>
</dbReference>
<evidence type="ECO:0000256" key="4">
    <source>
        <dbReference type="ARBA" id="ARBA00022692"/>
    </source>
</evidence>
<dbReference type="InterPro" id="IPR000515">
    <property type="entry name" value="MetI-like"/>
</dbReference>
<evidence type="ECO:0000259" key="8">
    <source>
        <dbReference type="PROSITE" id="PS50928"/>
    </source>
</evidence>
<evidence type="ECO:0000313" key="9">
    <source>
        <dbReference type="EMBL" id="MDG0811120.1"/>
    </source>
</evidence>
<evidence type="ECO:0000256" key="2">
    <source>
        <dbReference type="ARBA" id="ARBA00022448"/>
    </source>
</evidence>